<dbReference type="AlphaFoldDB" id="Q8GVS1"/>
<proteinExistence type="predicted"/>
<feature type="region of interest" description="Disordered" evidence="1">
    <location>
        <begin position="29"/>
        <end position="112"/>
    </location>
</feature>
<organism evidence="2 3">
    <name type="scientific">Oryza sativa subsp. japonica</name>
    <name type="common">Rice</name>
    <dbReference type="NCBI Taxonomy" id="39947"/>
    <lineage>
        <taxon>Eukaryota</taxon>
        <taxon>Viridiplantae</taxon>
        <taxon>Streptophyta</taxon>
        <taxon>Embryophyta</taxon>
        <taxon>Tracheophyta</taxon>
        <taxon>Spermatophyta</taxon>
        <taxon>Magnoliopsida</taxon>
        <taxon>Liliopsida</taxon>
        <taxon>Poales</taxon>
        <taxon>Poaceae</taxon>
        <taxon>BOP clade</taxon>
        <taxon>Oryzoideae</taxon>
        <taxon>Oryzeae</taxon>
        <taxon>Oryzinae</taxon>
        <taxon>Oryza</taxon>
        <taxon>Oryza sativa</taxon>
    </lineage>
</organism>
<gene>
    <name evidence="2" type="primary">P0434A03.122</name>
</gene>
<reference evidence="3" key="1">
    <citation type="journal article" date="2005" name="Nature">
        <title>The map-based sequence of the rice genome.</title>
        <authorList>
            <consortium name="International rice genome sequencing project (IRGSP)"/>
            <person name="Matsumoto T."/>
            <person name="Wu J."/>
            <person name="Kanamori H."/>
            <person name="Katayose Y."/>
            <person name="Fujisawa M."/>
            <person name="Namiki N."/>
            <person name="Mizuno H."/>
            <person name="Yamamoto K."/>
            <person name="Antonio B.A."/>
            <person name="Baba T."/>
            <person name="Sakata K."/>
            <person name="Nagamura Y."/>
            <person name="Aoki H."/>
            <person name="Arikawa K."/>
            <person name="Arita K."/>
            <person name="Bito T."/>
            <person name="Chiden Y."/>
            <person name="Fujitsuka N."/>
            <person name="Fukunaka R."/>
            <person name="Hamada M."/>
            <person name="Harada C."/>
            <person name="Hayashi A."/>
            <person name="Hijishita S."/>
            <person name="Honda M."/>
            <person name="Hosokawa S."/>
            <person name="Ichikawa Y."/>
            <person name="Idonuma A."/>
            <person name="Iijima M."/>
            <person name="Ikeda M."/>
            <person name="Ikeno M."/>
            <person name="Ito K."/>
            <person name="Ito S."/>
            <person name="Ito T."/>
            <person name="Ito Y."/>
            <person name="Ito Y."/>
            <person name="Iwabuchi A."/>
            <person name="Kamiya K."/>
            <person name="Karasawa W."/>
            <person name="Kurita K."/>
            <person name="Katagiri S."/>
            <person name="Kikuta A."/>
            <person name="Kobayashi H."/>
            <person name="Kobayashi N."/>
            <person name="Machita K."/>
            <person name="Maehara T."/>
            <person name="Masukawa M."/>
            <person name="Mizubayashi T."/>
            <person name="Mukai Y."/>
            <person name="Nagasaki H."/>
            <person name="Nagata Y."/>
            <person name="Naito S."/>
            <person name="Nakashima M."/>
            <person name="Nakama Y."/>
            <person name="Nakamichi Y."/>
            <person name="Nakamura M."/>
            <person name="Meguro A."/>
            <person name="Negishi M."/>
            <person name="Ohta I."/>
            <person name="Ohta T."/>
            <person name="Okamoto M."/>
            <person name="Ono N."/>
            <person name="Saji S."/>
            <person name="Sakaguchi M."/>
            <person name="Sakai K."/>
            <person name="Shibata M."/>
            <person name="Shimokawa T."/>
            <person name="Song J."/>
            <person name="Takazaki Y."/>
            <person name="Terasawa K."/>
            <person name="Tsugane M."/>
            <person name="Tsuji K."/>
            <person name="Ueda S."/>
            <person name="Waki K."/>
            <person name="Yamagata H."/>
            <person name="Yamamoto M."/>
            <person name="Yamamoto S."/>
            <person name="Yamane H."/>
            <person name="Yoshiki S."/>
            <person name="Yoshihara R."/>
            <person name="Yukawa K."/>
            <person name="Zhong H."/>
            <person name="Yano M."/>
            <person name="Yuan Q."/>
            <person name="Ouyang S."/>
            <person name="Liu J."/>
            <person name="Jones K.M."/>
            <person name="Gansberger K."/>
            <person name="Moffat K."/>
            <person name="Hill J."/>
            <person name="Bera J."/>
            <person name="Fadrosh D."/>
            <person name="Jin S."/>
            <person name="Johri S."/>
            <person name="Kim M."/>
            <person name="Overton L."/>
            <person name="Reardon M."/>
            <person name="Tsitrin T."/>
            <person name="Vuong H."/>
            <person name="Weaver B."/>
            <person name="Ciecko A."/>
            <person name="Tallon L."/>
            <person name="Jackson J."/>
            <person name="Pai G."/>
            <person name="Aken S.V."/>
            <person name="Utterback T."/>
            <person name="Reidmuller S."/>
            <person name="Feldblyum T."/>
            <person name="Hsiao J."/>
            <person name="Zismann V."/>
            <person name="Iobst S."/>
            <person name="de Vazeille A.R."/>
            <person name="Buell C.R."/>
            <person name="Ying K."/>
            <person name="Li Y."/>
            <person name="Lu T."/>
            <person name="Huang Y."/>
            <person name="Zhao Q."/>
            <person name="Feng Q."/>
            <person name="Zhang L."/>
            <person name="Zhu J."/>
            <person name="Weng Q."/>
            <person name="Mu J."/>
            <person name="Lu Y."/>
            <person name="Fan D."/>
            <person name="Liu Y."/>
            <person name="Guan J."/>
            <person name="Zhang Y."/>
            <person name="Yu S."/>
            <person name="Liu X."/>
            <person name="Zhang Y."/>
            <person name="Hong G."/>
            <person name="Han B."/>
            <person name="Choisne N."/>
            <person name="Demange N."/>
            <person name="Orjeda G."/>
            <person name="Samain S."/>
            <person name="Cattolico L."/>
            <person name="Pelletier E."/>
            <person name="Couloux A."/>
            <person name="Segurens B."/>
            <person name="Wincker P."/>
            <person name="D'Hont A."/>
            <person name="Scarpelli C."/>
            <person name="Weissenbach J."/>
            <person name="Salanoubat M."/>
            <person name="Quetier F."/>
            <person name="Yu Y."/>
            <person name="Kim H.R."/>
            <person name="Rambo T."/>
            <person name="Currie J."/>
            <person name="Collura K."/>
            <person name="Luo M."/>
            <person name="Yang T."/>
            <person name="Ammiraju J.S.S."/>
            <person name="Engler F."/>
            <person name="Soderlund C."/>
            <person name="Wing R.A."/>
            <person name="Palmer L.E."/>
            <person name="de la Bastide M."/>
            <person name="Spiegel L."/>
            <person name="Nascimento L."/>
            <person name="Zutavern T."/>
            <person name="O'Shaughnessy A."/>
            <person name="Dike S."/>
            <person name="Dedhia N."/>
            <person name="Preston R."/>
            <person name="Balija V."/>
            <person name="McCombie W.R."/>
            <person name="Chow T."/>
            <person name="Chen H."/>
            <person name="Chung M."/>
            <person name="Chen C."/>
            <person name="Shaw J."/>
            <person name="Wu H."/>
            <person name="Hsiao K."/>
            <person name="Chao Y."/>
            <person name="Chu M."/>
            <person name="Cheng C."/>
            <person name="Hour A."/>
            <person name="Lee P."/>
            <person name="Lin S."/>
            <person name="Lin Y."/>
            <person name="Liou J."/>
            <person name="Liu S."/>
            <person name="Hsing Y."/>
            <person name="Raghuvanshi S."/>
            <person name="Mohanty A."/>
            <person name="Bharti A.K."/>
            <person name="Gaur A."/>
            <person name="Gupta V."/>
            <person name="Kumar D."/>
            <person name="Ravi V."/>
            <person name="Vij S."/>
            <person name="Kapur A."/>
            <person name="Khurana P."/>
            <person name="Khurana P."/>
            <person name="Khurana J.P."/>
            <person name="Tyagi A.K."/>
            <person name="Gaikwad K."/>
            <person name="Singh A."/>
            <person name="Dalal V."/>
            <person name="Srivastava S."/>
            <person name="Dixit A."/>
            <person name="Pal A.K."/>
            <person name="Ghazi I.A."/>
            <person name="Yadav M."/>
            <person name="Pandit A."/>
            <person name="Bhargava A."/>
            <person name="Sureshbabu K."/>
            <person name="Batra K."/>
            <person name="Sharma T.R."/>
            <person name="Mohapatra T."/>
            <person name="Singh N.K."/>
            <person name="Messing J."/>
            <person name="Nelson A.B."/>
            <person name="Fuks G."/>
            <person name="Kavchok S."/>
            <person name="Keizer G."/>
            <person name="Linton E."/>
            <person name="Llaca V."/>
            <person name="Song R."/>
            <person name="Tanyolac B."/>
            <person name="Young S."/>
            <person name="Ho-Il K."/>
            <person name="Hahn J.H."/>
            <person name="Sangsakoo G."/>
            <person name="Vanavichit A."/>
            <person name="de Mattos Luiz.A.T."/>
            <person name="Zimmer P.D."/>
            <person name="Malone G."/>
            <person name="Dellagostin O."/>
            <person name="de Oliveira A.C."/>
            <person name="Bevan M."/>
            <person name="Bancroft I."/>
            <person name="Minx P."/>
            <person name="Cordum H."/>
            <person name="Wilson R."/>
            <person name="Cheng Z."/>
            <person name="Jin W."/>
            <person name="Jiang J."/>
            <person name="Leong S.A."/>
            <person name="Iwama H."/>
            <person name="Gojobori T."/>
            <person name="Itoh T."/>
            <person name="Niimura Y."/>
            <person name="Fujii Y."/>
            <person name="Habara T."/>
            <person name="Sakai H."/>
            <person name="Sato Y."/>
            <person name="Wilson G."/>
            <person name="Kumar K."/>
            <person name="McCouch S."/>
            <person name="Juretic N."/>
            <person name="Hoen D."/>
            <person name="Wright S."/>
            <person name="Bruskiewich R."/>
            <person name="Bureau T."/>
            <person name="Miyao A."/>
            <person name="Hirochika H."/>
            <person name="Nishikawa T."/>
            <person name="Kadowaki K."/>
            <person name="Sugiura M."/>
            <person name="Burr B."/>
            <person name="Sasaki T."/>
        </authorList>
    </citation>
    <scope>NUCLEOTIDE SEQUENCE [LARGE SCALE GENOMIC DNA]</scope>
    <source>
        <strain evidence="3">cv. Nipponbare</strain>
    </source>
</reference>
<protein>
    <submittedName>
        <fullName evidence="2">Uncharacterized protein</fullName>
    </submittedName>
</protein>
<sequence>MVNSNVKGSQSPADLLPLPLLRACKEKGRWRLSEEEGRQRGWLGEARRSSEEEEEEEEEGAVKRRRAGGGGDSSSRRNANELEASGRSAPPLPSNPAGGSGSTTRRKGGGLVEIVTTTAPARATYSDGDRVGRVMSTVSRPPQLFFFL</sequence>
<feature type="compositionally biased region" description="Basic and acidic residues" evidence="1">
    <location>
        <begin position="29"/>
        <end position="50"/>
    </location>
</feature>
<evidence type="ECO:0000313" key="3">
    <source>
        <dbReference type="Proteomes" id="UP000000763"/>
    </source>
</evidence>
<dbReference type="EMBL" id="AP004299">
    <property type="protein sequence ID" value="BAC45123.1"/>
    <property type="molecule type" value="Genomic_DNA"/>
</dbReference>
<name>Q8GVS1_ORYSJ</name>
<dbReference type="Proteomes" id="UP000000763">
    <property type="component" value="Chromosome 7"/>
</dbReference>
<evidence type="ECO:0000313" key="2">
    <source>
        <dbReference type="EMBL" id="BAC45123.1"/>
    </source>
</evidence>
<accession>Q8GVS1</accession>
<evidence type="ECO:0000256" key="1">
    <source>
        <dbReference type="SAM" id="MobiDB-lite"/>
    </source>
</evidence>
<reference evidence="3" key="2">
    <citation type="journal article" date="2008" name="Nucleic Acids Res.">
        <title>The rice annotation project database (RAP-DB): 2008 update.</title>
        <authorList>
            <consortium name="The rice annotation project (RAP)"/>
        </authorList>
    </citation>
    <scope>GENOME REANNOTATION</scope>
    <source>
        <strain evidence="3">cv. Nipponbare</strain>
    </source>
</reference>